<evidence type="ECO:0000313" key="1">
    <source>
        <dbReference type="EMBL" id="KAG6533689.1"/>
    </source>
</evidence>
<accession>A0A8J5IGM4</accession>
<proteinExistence type="predicted"/>
<organism evidence="1 2">
    <name type="scientific">Zingiber officinale</name>
    <name type="common">Ginger</name>
    <name type="synonym">Amomum zingiber</name>
    <dbReference type="NCBI Taxonomy" id="94328"/>
    <lineage>
        <taxon>Eukaryota</taxon>
        <taxon>Viridiplantae</taxon>
        <taxon>Streptophyta</taxon>
        <taxon>Embryophyta</taxon>
        <taxon>Tracheophyta</taxon>
        <taxon>Spermatophyta</taxon>
        <taxon>Magnoliopsida</taxon>
        <taxon>Liliopsida</taxon>
        <taxon>Zingiberales</taxon>
        <taxon>Zingiberaceae</taxon>
        <taxon>Zingiber</taxon>
    </lineage>
</organism>
<comment type="caution">
    <text evidence="1">The sequence shown here is derived from an EMBL/GenBank/DDBJ whole genome shotgun (WGS) entry which is preliminary data.</text>
</comment>
<name>A0A8J5IGM4_ZINOF</name>
<dbReference type="EMBL" id="JACMSC010000002">
    <property type="protein sequence ID" value="KAG6533689.1"/>
    <property type="molecule type" value="Genomic_DNA"/>
</dbReference>
<reference evidence="1 2" key="1">
    <citation type="submission" date="2020-08" db="EMBL/GenBank/DDBJ databases">
        <title>Plant Genome Project.</title>
        <authorList>
            <person name="Zhang R.-G."/>
        </authorList>
    </citation>
    <scope>NUCLEOTIDE SEQUENCE [LARGE SCALE GENOMIC DNA]</scope>
    <source>
        <tissue evidence="1">Rhizome</tissue>
    </source>
</reference>
<protein>
    <submittedName>
        <fullName evidence="1">Uncharacterized protein</fullName>
    </submittedName>
</protein>
<keyword evidence="2" id="KW-1185">Reference proteome</keyword>
<dbReference type="AlphaFoldDB" id="A0A8J5IGM4"/>
<gene>
    <name evidence="1" type="ORF">ZIOFF_007564</name>
</gene>
<sequence>MPSSNRCTTISNLIVGSGLILHPRKIMINGYCKGTQSTPLWSKLCNMLLLHPR</sequence>
<evidence type="ECO:0000313" key="2">
    <source>
        <dbReference type="Proteomes" id="UP000734854"/>
    </source>
</evidence>
<dbReference type="Proteomes" id="UP000734854">
    <property type="component" value="Unassembled WGS sequence"/>
</dbReference>